<dbReference type="SMART" id="SM00418">
    <property type="entry name" value="HTH_ARSR"/>
    <property type="match status" value="1"/>
</dbReference>
<evidence type="ECO:0000313" key="6">
    <source>
        <dbReference type="EMBL" id="GAA1161365.1"/>
    </source>
</evidence>
<dbReference type="Gene3D" id="1.10.10.10">
    <property type="entry name" value="Winged helix-like DNA-binding domain superfamily/Winged helix DNA-binding domain"/>
    <property type="match status" value="1"/>
</dbReference>
<keyword evidence="2" id="KW-0238">DNA-binding</keyword>
<protein>
    <submittedName>
        <fullName evidence="6">Helix-turn-helix domain-containing protein</fullName>
    </submittedName>
</protein>
<dbReference type="InterPro" id="IPR051081">
    <property type="entry name" value="HTH_MetalResp_TranReg"/>
</dbReference>
<feature type="region of interest" description="Disordered" evidence="4">
    <location>
        <begin position="1"/>
        <end position="24"/>
    </location>
</feature>
<evidence type="ECO:0000256" key="1">
    <source>
        <dbReference type="ARBA" id="ARBA00023015"/>
    </source>
</evidence>
<dbReference type="Proteomes" id="UP001501371">
    <property type="component" value="Unassembled WGS sequence"/>
</dbReference>
<dbReference type="Pfam" id="PF01022">
    <property type="entry name" value="HTH_5"/>
    <property type="match status" value="1"/>
</dbReference>
<dbReference type="CDD" id="cd00090">
    <property type="entry name" value="HTH_ARSR"/>
    <property type="match status" value="1"/>
</dbReference>
<dbReference type="PANTHER" id="PTHR33154">
    <property type="entry name" value="TRANSCRIPTIONAL REGULATOR, ARSR FAMILY"/>
    <property type="match status" value="1"/>
</dbReference>
<dbReference type="EMBL" id="BAAAKV010000012">
    <property type="protein sequence ID" value="GAA1161365.1"/>
    <property type="molecule type" value="Genomic_DNA"/>
</dbReference>
<keyword evidence="3" id="KW-0804">Transcription</keyword>
<dbReference type="InterPro" id="IPR001845">
    <property type="entry name" value="HTH_ArsR_DNA-bd_dom"/>
</dbReference>
<comment type="caution">
    <text evidence="6">The sequence shown here is derived from an EMBL/GenBank/DDBJ whole genome shotgun (WGS) entry which is preliminary data.</text>
</comment>
<evidence type="ECO:0000256" key="2">
    <source>
        <dbReference type="ARBA" id="ARBA00023125"/>
    </source>
</evidence>
<dbReference type="InterPro" id="IPR011991">
    <property type="entry name" value="ArsR-like_HTH"/>
</dbReference>
<dbReference type="PANTHER" id="PTHR33154:SF12">
    <property type="entry name" value="TRANSCRIPTIONAL REGULATORY PROTEIN"/>
    <property type="match status" value="1"/>
</dbReference>
<feature type="domain" description="HTH arsR-type" evidence="5">
    <location>
        <begin position="26"/>
        <end position="120"/>
    </location>
</feature>
<reference evidence="6 7" key="1">
    <citation type="journal article" date="2019" name="Int. J. Syst. Evol. Microbiol.">
        <title>The Global Catalogue of Microorganisms (GCM) 10K type strain sequencing project: providing services to taxonomists for standard genome sequencing and annotation.</title>
        <authorList>
            <consortium name="The Broad Institute Genomics Platform"/>
            <consortium name="The Broad Institute Genome Sequencing Center for Infectious Disease"/>
            <person name="Wu L."/>
            <person name="Ma J."/>
        </authorList>
    </citation>
    <scope>NUCLEOTIDE SEQUENCE [LARGE SCALE GENOMIC DNA]</scope>
    <source>
        <strain evidence="6 7">JCM 12696</strain>
    </source>
</reference>
<sequence length="127" mass="13969">MDDVDEEVSMGTGEDTGAPAGRSLAHPGLEDIRLEAVLHALADPVRLRIVRDLAEGHTDMSCIAFQLPVSKSTSTHHFRVLREAGVIRQRYEGTSRINRLRTEDLEARFPGLLTAVVTAARRTVPRA</sequence>
<proteinExistence type="predicted"/>
<accession>A0ABN1UP91</accession>
<keyword evidence="1" id="KW-0805">Transcription regulation</keyword>
<dbReference type="PRINTS" id="PR00778">
    <property type="entry name" value="HTHARSR"/>
</dbReference>
<keyword evidence="7" id="KW-1185">Reference proteome</keyword>
<organism evidence="6 7">
    <name type="scientific">Streptomyces hebeiensis</name>
    <dbReference type="NCBI Taxonomy" id="229486"/>
    <lineage>
        <taxon>Bacteria</taxon>
        <taxon>Bacillati</taxon>
        <taxon>Actinomycetota</taxon>
        <taxon>Actinomycetes</taxon>
        <taxon>Kitasatosporales</taxon>
        <taxon>Streptomycetaceae</taxon>
        <taxon>Streptomyces</taxon>
    </lineage>
</organism>
<evidence type="ECO:0000259" key="5">
    <source>
        <dbReference type="PROSITE" id="PS50987"/>
    </source>
</evidence>
<name>A0ABN1UP91_9ACTN</name>
<evidence type="ECO:0000256" key="4">
    <source>
        <dbReference type="SAM" id="MobiDB-lite"/>
    </source>
</evidence>
<dbReference type="InterPro" id="IPR036388">
    <property type="entry name" value="WH-like_DNA-bd_sf"/>
</dbReference>
<dbReference type="NCBIfam" id="NF033788">
    <property type="entry name" value="HTH_metalloreg"/>
    <property type="match status" value="1"/>
</dbReference>
<gene>
    <name evidence="6" type="ORF">GCM10009654_17310</name>
</gene>
<dbReference type="InterPro" id="IPR036390">
    <property type="entry name" value="WH_DNA-bd_sf"/>
</dbReference>
<evidence type="ECO:0000313" key="7">
    <source>
        <dbReference type="Proteomes" id="UP001501371"/>
    </source>
</evidence>
<dbReference type="SUPFAM" id="SSF46785">
    <property type="entry name" value="Winged helix' DNA-binding domain"/>
    <property type="match status" value="1"/>
</dbReference>
<evidence type="ECO:0000256" key="3">
    <source>
        <dbReference type="ARBA" id="ARBA00023163"/>
    </source>
</evidence>
<dbReference type="PROSITE" id="PS50987">
    <property type="entry name" value="HTH_ARSR_2"/>
    <property type="match status" value="1"/>
</dbReference>